<dbReference type="AlphaFoldDB" id="A0A318SJV0"/>
<dbReference type="GO" id="GO:0005524">
    <property type="term" value="F:ATP binding"/>
    <property type="evidence" value="ECO:0007669"/>
    <property type="project" value="UniProtKB-UniRule"/>
</dbReference>
<evidence type="ECO:0000256" key="9">
    <source>
        <dbReference type="HAMAP-Rule" id="MF_00082"/>
    </source>
</evidence>
<keyword evidence="7 9" id="KW-0067">ATP-binding</keyword>
<keyword evidence="9" id="KW-0963">Cytoplasm</keyword>
<comment type="caution">
    <text evidence="11">The sequence shown here is derived from an EMBL/GenBank/DDBJ whole genome shotgun (WGS) entry which is preliminary data.</text>
</comment>
<proteinExistence type="inferred from homology"/>
<keyword evidence="6 9" id="KW-0418">Kinase</keyword>
<feature type="binding site" evidence="9">
    <location>
        <begin position="38"/>
        <end position="39"/>
    </location>
    <ligand>
        <name>substrate</name>
    </ligand>
</feature>
<dbReference type="UniPathway" id="UPA00068">
    <property type="reaction ID" value="UER00107"/>
</dbReference>
<keyword evidence="2 9" id="KW-0055">Arginine biosynthesis</keyword>
<dbReference type="Pfam" id="PF00696">
    <property type="entry name" value="AA_kinase"/>
    <property type="match status" value="1"/>
</dbReference>
<feature type="site" description="Transition state stabilizer" evidence="9">
    <location>
        <position position="209"/>
    </location>
</feature>
<evidence type="ECO:0000313" key="12">
    <source>
        <dbReference type="Proteomes" id="UP000248326"/>
    </source>
</evidence>
<dbReference type="HAMAP" id="MF_00082">
    <property type="entry name" value="ArgB"/>
    <property type="match status" value="1"/>
</dbReference>
<comment type="function">
    <text evidence="9">Catalyzes the ATP-dependent phosphorylation of N-acetyl-L-glutamate.</text>
</comment>
<accession>A0A318SJV0</accession>
<comment type="pathway">
    <text evidence="1 9">Amino-acid biosynthesis; L-arginine biosynthesis; N(2)-acetyl-L-ornithine from L-glutamate: step 2/4.</text>
</comment>
<keyword evidence="3 9" id="KW-0028">Amino-acid biosynthesis</keyword>
<dbReference type="GO" id="GO:0003991">
    <property type="term" value="F:acetylglutamate kinase activity"/>
    <property type="evidence" value="ECO:0007669"/>
    <property type="project" value="UniProtKB-UniRule"/>
</dbReference>
<dbReference type="InterPro" id="IPR004662">
    <property type="entry name" value="AcgluKinase_fam"/>
</dbReference>
<evidence type="ECO:0000313" key="11">
    <source>
        <dbReference type="EMBL" id="PYE54566.1"/>
    </source>
</evidence>
<dbReference type="PANTHER" id="PTHR23342">
    <property type="entry name" value="N-ACETYLGLUTAMATE SYNTHASE"/>
    <property type="match status" value="1"/>
</dbReference>
<dbReference type="OrthoDB" id="9803155at2"/>
<keyword evidence="5 9" id="KW-0547">Nucleotide-binding</keyword>
<evidence type="ECO:0000256" key="8">
    <source>
        <dbReference type="ARBA" id="ARBA00048141"/>
    </source>
</evidence>
<feature type="domain" description="Aspartate/glutamate/uridylate kinase" evidence="10">
    <location>
        <begin position="2"/>
        <end position="226"/>
    </location>
</feature>
<dbReference type="NCBIfam" id="TIGR00761">
    <property type="entry name" value="argB"/>
    <property type="match status" value="1"/>
</dbReference>
<dbReference type="EMBL" id="QJSX01000005">
    <property type="protein sequence ID" value="PYE54566.1"/>
    <property type="molecule type" value="Genomic_DNA"/>
</dbReference>
<dbReference type="RefSeq" id="WP_110886330.1">
    <property type="nucleotide sequence ID" value="NZ_QJSX01000005.1"/>
</dbReference>
<dbReference type="PIRSF" id="PIRSF000728">
    <property type="entry name" value="NAGK"/>
    <property type="match status" value="1"/>
</dbReference>
<evidence type="ECO:0000256" key="2">
    <source>
        <dbReference type="ARBA" id="ARBA00022571"/>
    </source>
</evidence>
<dbReference type="InterPro" id="IPR036393">
    <property type="entry name" value="AceGlu_kinase-like_sf"/>
</dbReference>
<name>A0A318SJV0_9DEIO</name>
<reference evidence="11 12" key="1">
    <citation type="submission" date="2018-06" db="EMBL/GenBank/DDBJ databases">
        <title>Genomic Encyclopedia of Type Strains, Phase IV (KMG-IV): sequencing the most valuable type-strain genomes for metagenomic binning, comparative biology and taxonomic classification.</title>
        <authorList>
            <person name="Goeker M."/>
        </authorList>
    </citation>
    <scope>NUCLEOTIDE SEQUENCE [LARGE SCALE GENOMIC DNA]</scope>
    <source>
        <strain evidence="11 12">DSM 18048</strain>
    </source>
</reference>
<comment type="similarity">
    <text evidence="9">Belongs to the acetylglutamate kinase family. ArgB subfamily.</text>
</comment>
<dbReference type="EC" id="2.7.2.8" evidence="9"/>
<evidence type="ECO:0000256" key="3">
    <source>
        <dbReference type="ARBA" id="ARBA00022605"/>
    </source>
</evidence>
<evidence type="ECO:0000256" key="5">
    <source>
        <dbReference type="ARBA" id="ARBA00022741"/>
    </source>
</evidence>
<comment type="catalytic activity">
    <reaction evidence="8 9">
        <text>N-acetyl-L-glutamate + ATP = N-acetyl-L-glutamyl 5-phosphate + ADP</text>
        <dbReference type="Rhea" id="RHEA:14629"/>
        <dbReference type="ChEBI" id="CHEBI:30616"/>
        <dbReference type="ChEBI" id="CHEBI:44337"/>
        <dbReference type="ChEBI" id="CHEBI:57936"/>
        <dbReference type="ChEBI" id="CHEBI:456216"/>
        <dbReference type="EC" id="2.7.2.8"/>
    </reaction>
</comment>
<dbReference type="GO" id="GO:0042450">
    <property type="term" value="P:L-arginine biosynthetic process via ornithine"/>
    <property type="evidence" value="ECO:0007669"/>
    <property type="project" value="UniProtKB-UniRule"/>
</dbReference>
<protein>
    <recommendedName>
        <fullName evidence="9">Acetylglutamate kinase</fullName>
        <ecNumber evidence="9">2.7.2.8</ecNumber>
    </recommendedName>
    <alternativeName>
        <fullName evidence="9">N-acetyl-L-glutamate 5-phosphotransferase</fullName>
    </alternativeName>
    <alternativeName>
        <fullName evidence="9">NAG kinase</fullName>
        <shortName evidence="9">NAGK</shortName>
    </alternativeName>
</protein>
<sequence>MIVKYGGNAMKSLDLRRAVALEIAALRRETSVVVVHGGGPVIEKELAARRLPSEFKRGLRVTTPEAMNVVEMALTKLGKELAQDIGRAIGLSGRDDRLLLAELQSEDLGRVGRVTSVNASLLRSLLAAGITPVVSCVAVDEGGEALNVNADTAAGAVGGALGEGVVFLTDVGGVYRAYPDPDSRASTLSRDEVRQGVEAGWIAGGMIPKVEAALTALERGAPFAVIASGMEAGVLQRAVRGEAGTRIVP</sequence>
<evidence type="ECO:0000256" key="1">
    <source>
        <dbReference type="ARBA" id="ARBA00004828"/>
    </source>
</evidence>
<evidence type="ECO:0000259" key="10">
    <source>
        <dbReference type="Pfam" id="PF00696"/>
    </source>
</evidence>
<dbReference type="GO" id="GO:0005737">
    <property type="term" value="C:cytoplasm"/>
    <property type="evidence" value="ECO:0007669"/>
    <property type="project" value="UniProtKB-SubCell"/>
</dbReference>
<dbReference type="InterPro" id="IPR001048">
    <property type="entry name" value="Asp/Glu/Uridylate_kinase"/>
</dbReference>
<feature type="binding site" evidence="9">
    <location>
        <position position="147"/>
    </location>
    <ligand>
        <name>substrate</name>
    </ligand>
</feature>
<feature type="site" description="Transition state stabilizer" evidence="9">
    <location>
        <position position="4"/>
    </location>
</feature>
<dbReference type="InterPro" id="IPR037528">
    <property type="entry name" value="ArgB"/>
</dbReference>
<dbReference type="SUPFAM" id="SSF53633">
    <property type="entry name" value="Carbamate kinase-like"/>
    <property type="match status" value="1"/>
</dbReference>
<dbReference type="Gene3D" id="3.40.1160.10">
    <property type="entry name" value="Acetylglutamate kinase-like"/>
    <property type="match status" value="1"/>
</dbReference>
<feature type="binding site" evidence="9">
    <location>
        <position position="60"/>
    </location>
    <ligand>
        <name>substrate</name>
    </ligand>
</feature>
<evidence type="ECO:0000256" key="4">
    <source>
        <dbReference type="ARBA" id="ARBA00022679"/>
    </source>
</evidence>
<evidence type="ECO:0000256" key="7">
    <source>
        <dbReference type="ARBA" id="ARBA00022840"/>
    </source>
</evidence>
<dbReference type="PANTHER" id="PTHR23342:SF0">
    <property type="entry name" value="N-ACETYLGLUTAMATE SYNTHASE, MITOCHONDRIAL"/>
    <property type="match status" value="1"/>
</dbReference>
<keyword evidence="4 9" id="KW-0808">Transferase</keyword>
<dbReference type="Proteomes" id="UP000248326">
    <property type="component" value="Unassembled WGS sequence"/>
</dbReference>
<dbReference type="CDD" id="cd04238">
    <property type="entry name" value="AAK_NAGK-like"/>
    <property type="match status" value="1"/>
</dbReference>
<comment type="subcellular location">
    <subcellularLocation>
        <location evidence="9">Cytoplasm</location>
    </subcellularLocation>
</comment>
<evidence type="ECO:0000256" key="6">
    <source>
        <dbReference type="ARBA" id="ARBA00022777"/>
    </source>
</evidence>
<organism evidence="11 12">
    <name type="scientific">Deinococcus yavapaiensis KR-236</name>
    <dbReference type="NCBI Taxonomy" id="694435"/>
    <lineage>
        <taxon>Bacteria</taxon>
        <taxon>Thermotogati</taxon>
        <taxon>Deinococcota</taxon>
        <taxon>Deinococci</taxon>
        <taxon>Deinococcales</taxon>
        <taxon>Deinococcaceae</taxon>
        <taxon>Deinococcus</taxon>
    </lineage>
</organism>
<gene>
    <name evidence="9" type="primary">argB</name>
    <name evidence="11" type="ORF">DES52_105204</name>
</gene>
<keyword evidence="12" id="KW-1185">Reference proteome</keyword>